<dbReference type="InterPro" id="IPR012341">
    <property type="entry name" value="6hp_glycosidase-like_sf"/>
</dbReference>
<dbReference type="Pfam" id="PF14702">
    <property type="entry name" value="hGDE_central"/>
    <property type="match status" value="1"/>
</dbReference>
<dbReference type="EMBL" id="OV170227">
    <property type="protein sequence ID" value="CAH0728095.1"/>
    <property type="molecule type" value="Genomic_DNA"/>
</dbReference>
<feature type="compositionally biased region" description="Basic residues" evidence="1">
    <location>
        <begin position="1592"/>
        <end position="1605"/>
    </location>
</feature>
<dbReference type="InterPro" id="IPR032790">
    <property type="entry name" value="GDE_C"/>
</dbReference>
<keyword evidence="8" id="KW-1185">Reference proteome</keyword>
<feature type="region of interest" description="Disordered" evidence="1">
    <location>
        <begin position="1569"/>
        <end position="1606"/>
    </location>
</feature>
<dbReference type="FunFam" id="3.20.20.80:FF:000108">
    <property type="entry name" value="glycogen debranching enzyme"/>
    <property type="match status" value="1"/>
</dbReference>
<protein>
    <recommendedName>
        <fullName evidence="9">4-alpha-glucanotransferase</fullName>
    </recommendedName>
</protein>
<proteinExistence type="predicted"/>
<dbReference type="PANTHER" id="PTHR10569:SF2">
    <property type="entry name" value="GLYCOGEN DEBRANCHING ENZYME"/>
    <property type="match status" value="1"/>
</dbReference>
<evidence type="ECO:0000313" key="7">
    <source>
        <dbReference type="EMBL" id="CAH0728095.1"/>
    </source>
</evidence>
<evidence type="ECO:0000259" key="6">
    <source>
        <dbReference type="Pfam" id="PF14702"/>
    </source>
</evidence>
<feature type="region of interest" description="Disordered" evidence="1">
    <location>
        <begin position="1"/>
        <end position="22"/>
    </location>
</feature>
<evidence type="ECO:0000259" key="4">
    <source>
        <dbReference type="Pfam" id="PF14699"/>
    </source>
</evidence>
<feature type="non-terminal residue" evidence="7">
    <location>
        <position position="1791"/>
    </location>
</feature>
<feature type="region of interest" description="Disordered" evidence="1">
    <location>
        <begin position="1511"/>
        <end position="1530"/>
    </location>
</feature>
<dbReference type="Gene3D" id="3.20.20.80">
    <property type="entry name" value="Glycosidases"/>
    <property type="match status" value="2"/>
</dbReference>
<dbReference type="InterPro" id="IPR032788">
    <property type="entry name" value="AGL_central"/>
</dbReference>
<organism evidence="7 8">
    <name type="scientific">Brenthis ino</name>
    <name type="common">lesser marbled fritillary</name>
    <dbReference type="NCBI Taxonomy" id="405034"/>
    <lineage>
        <taxon>Eukaryota</taxon>
        <taxon>Metazoa</taxon>
        <taxon>Ecdysozoa</taxon>
        <taxon>Arthropoda</taxon>
        <taxon>Hexapoda</taxon>
        <taxon>Insecta</taxon>
        <taxon>Pterygota</taxon>
        <taxon>Neoptera</taxon>
        <taxon>Endopterygota</taxon>
        <taxon>Lepidoptera</taxon>
        <taxon>Glossata</taxon>
        <taxon>Ditrysia</taxon>
        <taxon>Papilionoidea</taxon>
        <taxon>Nymphalidae</taxon>
        <taxon>Heliconiinae</taxon>
        <taxon>Argynnini</taxon>
        <taxon>Brenthis</taxon>
    </lineage>
</organism>
<feature type="compositionally biased region" description="Low complexity" evidence="1">
    <location>
        <begin position="1569"/>
        <end position="1586"/>
    </location>
</feature>
<dbReference type="SUPFAM" id="SSF48208">
    <property type="entry name" value="Six-hairpin glycosidases"/>
    <property type="match status" value="1"/>
</dbReference>
<dbReference type="OrthoDB" id="10248904at2759"/>
<keyword evidence="2" id="KW-0812">Transmembrane</keyword>
<evidence type="ECO:0000256" key="1">
    <source>
        <dbReference type="SAM" id="MobiDB-lite"/>
    </source>
</evidence>
<dbReference type="GO" id="GO:0004134">
    <property type="term" value="F:4-alpha-glucanotransferase activity"/>
    <property type="evidence" value="ECO:0007669"/>
    <property type="project" value="InterPro"/>
</dbReference>
<dbReference type="Proteomes" id="UP000838878">
    <property type="component" value="Chromosome 7"/>
</dbReference>
<evidence type="ECO:0000313" key="8">
    <source>
        <dbReference type="Proteomes" id="UP000838878"/>
    </source>
</evidence>
<reference evidence="7" key="1">
    <citation type="submission" date="2021-12" db="EMBL/GenBank/DDBJ databases">
        <authorList>
            <person name="Martin H S."/>
        </authorList>
    </citation>
    <scope>NUCLEOTIDE SEQUENCE</scope>
</reference>
<name>A0A8J9VV64_9NEOP</name>
<evidence type="ECO:0008006" key="9">
    <source>
        <dbReference type="Google" id="ProtNLM"/>
    </source>
</evidence>
<keyword evidence="2" id="KW-0472">Membrane</keyword>
<dbReference type="Pfam" id="PF06202">
    <property type="entry name" value="GDE_C"/>
    <property type="match status" value="1"/>
</dbReference>
<keyword evidence="2" id="KW-1133">Transmembrane helix</keyword>
<dbReference type="InterPro" id="IPR017853">
    <property type="entry name" value="GH"/>
</dbReference>
<feature type="compositionally biased region" description="Acidic residues" evidence="1">
    <location>
        <begin position="10"/>
        <end position="22"/>
    </location>
</feature>
<dbReference type="GO" id="GO:0005980">
    <property type="term" value="P:glycogen catabolic process"/>
    <property type="evidence" value="ECO:0007669"/>
    <property type="project" value="InterPro"/>
</dbReference>
<feature type="domain" description="Glycogen debranching enzyme glucanotransferase" evidence="5">
    <location>
        <begin position="166"/>
        <end position="602"/>
    </location>
</feature>
<feature type="region of interest" description="Disordered" evidence="1">
    <location>
        <begin position="1658"/>
        <end position="1679"/>
    </location>
</feature>
<feature type="domain" description="Glycogen debranching enzyme central" evidence="6">
    <location>
        <begin position="740"/>
        <end position="976"/>
    </location>
</feature>
<evidence type="ECO:0000259" key="3">
    <source>
        <dbReference type="Pfam" id="PF06202"/>
    </source>
</evidence>
<dbReference type="PANTHER" id="PTHR10569">
    <property type="entry name" value="GLYCOGEN DEBRANCHING ENZYME"/>
    <property type="match status" value="1"/>
</dbReference>
<feature type="transmembrane region" description="Helical" evidence="2">
    <location>
        <begin position="1765"/>
        <end position="1788"/>
    </location>
</feature>
<gene>
    <name evidence="7" type="ORF">BINO364_LOCUS13358</name>
</gene>
<evidence type="ECO:0000259" key="5">
    <source>
        <dbReference type="Pfam" id="PF14701"/>
    </source>
</evidence>
<dbReference type="Pfam" id="PF14699">
    <property type="entry name" value="hGDE_N"/>
    <property type="match status" value="1"/>
</dbReference>
<dbReference type="InterPro" id="IPR032792">
    <property type="entry name" value="AGL_glucanoTrfase"/>
</dbReference>
<feature type="domain" description="Eukaryotic glycogen debranching enzyme N-terminal" evidence="4">
    <location>
        <begin position="53"/>
        <end position="161"/>
    </location>
</feature>
<dbReference type="Gene3D" id="1.50.10.10">
    <property type="match status" value="1"/>
</dbReference>
<dbReference type="InterPro" id="IPR008928">
    <property type="entry name" value="6-hairpin_glycosidase_sf"/>
</dbReference>
<dbReference type="InterPro" id="IPR029436">
    <property type="entry name" value="AGL_euk_N"/>
</dbReference>
<feature type="compositionally biased region" description="Basic residues" evidence="1">
    <location>
        <begin position="1511"/>
        <end position="1520"/>
    </location>
</feature>
<dbReference type="InterPro" id="IPR010401">
    <property type="entry name" value="AGL/Gdb1"/>
</dbReference>
<feature type="domain" description="Glycogen debranching enzyme C-terminal" evidence="3">
    <location>
        <begin position="1065"/>
        <end position="1466"/>
    </location>
</feature>
<evidence type="ECO:0000256" key="2">
    <source>
        <dbReference type="SAM" id="Phobius"/>
    </source>
</evidence>
<sequence length="1791" mass="195086">MAVERSEAQEAQEEVAPETCEGEPEVADVQVLTLNHGEHQDATLYRFEKGCCLQFCPGPSLLGRKVFLYTNYVVSDNPEEKGEQVEFVRNQYYGLEWRRTEAEGGAVDALGCGLLVDDTDAHCELRLARAGVYHYYFVYDSPESRVGPQGSGWFHVEPTLVAGGERLPLDAVLCQTVLAKCLGPLPRWRRALRLAHEAGYNMLHFTPVQQLGASGSCYSLADQLRVDARFADPADPAAAPSFADVESVVADMRNEWKMLSICDVVLNHTANETPWLSEHPEATYNCHNCPHLRPAALLDALLARLGADVATGALEPDVPRLIAQHEHVDALRRELLRRLAAARLHELYQADADALVRRFCALARARVPVPAAPAVPAALALRPDAQRRRLAADVDMELALRLYNVRRADCADEDARVRRCGEELRRRLEQLNEAAAAAVAEHLRAAADNVAAGVRYERLQADGPRLGEVSARRPLAPRYFTLPEAGAAAAEAEALVYGAGGRLVMAHNGWVMDADPLQDFAAREHDGRVYLRRELLAWGDSVKLRYGAAPEDCPFLWARMREYVCLTARLFDGLRLDNCHSTPLHVAEHLLDAARAVRPDLYVVAELFTNSDHVDNIFVNRLGITALIREAQSAWDAREQGRLLHRYGGAPAGAFARAARRPAAPRVARALLLDVTHDNPSPLQRRSVFDALPTAALVAAACGAAGSTRGLDELVPHAVHVVDEARLYAEWAGGDEAPLLAARRALNDLHRELVLDGYDEVFVDQMDDDVVAVTRHNPRNRKSVIVVAVTAFKPPEPACSGRQLRPLRFEGQLEEILLEATLRHRDHRATGRACQPPGAFVRHPAVINGLREYECAVRRAVPPAHAALVAAVRRDAGATELAFRPLPPGAVLALRVAPLPAPAAALRRLRAARVAERERCGGGAYDVPGHGPLVYAGLQGVVSLLDELAPRDDLGHALCANLRAGDWLLEYQWRRLEGDARLAGVAACYRDALSPVAELPRFLVPCYFEAVTRALHAEVTRAALARLGDARGSLRRALALTGVQLAARVRSAPLPAVGAGGAGDAASLSAGLPHFAVGYMRCWGRDTFIALRGLFLLTGRYEDARNHILGFAACLRHGLIPNLLDGGRNARYNCRDAVWWWLLALQQYCAAAPDGAALLAAPVRRLAAPDAAPAPLHDLVQEALDVHFQGLVFRERNAGRQIDAHMSDKGFNVQIGVDPETGFPFGGNDANCGTWMDKMGSSEAAGTRGKPATPRDGSAVELVALAYSTVTWLAAQHHAGRHPYPGVARRHRDGALTAWTWAQWAERIRRAFERHFWVPAAPSAADARPDLVHRRAIYKDTHGAERAWADYQLRCNYPVAMAVAPDLFDPKHAWLALDNVERLLLGPLGVKTLDPADWAYRGDYDNSNNSDDPSVAHGFNYHQGPEWVWPMGFYLRARLAFAHENGKYAKTVAAAYAALAPHVAEITSSPPGARPLCSRRCTTWSRPAARGRCPPTDASSAAARALCATRRVRPPHRPPRLRSTPSPTRARRRVALPRCAACCRGAARAPPQCASRACTTSCCPRAPPRSALSSTATATSGTGCRCAPRRPPTTRRRPLAPRRPRPAPACCWTPPAAAPPASPRHAPLRRARRDLPRVFGAPAPGQYAARRLPLDYRRGAAGAPPAPAPAPAPDAERRWRCDSPVGSRCSSSEWAPRPQFALEEPAREAAAVYETAAAEAYGALAKESRAAAVNSAGALRRKVLNTERYVRGARALRRGSRAQRAAVRALLTLSGAFYAVALLAFYFLSLA</sequence>
<dbReference type="SUPFAM" id="SSF51445">
    <property type="entry name" value="(Trans)glycosidases"/>
    <property type="match status" value="1"/>
</dbReference>
<dbReference type="Pfam" id="PF14701">
    <property type="entry name" value="hDGE_amylase"/>
    <property type="match status" value="1"/>
</dbReference>
<dbReference type="FunFam" id="3.20.20.80:FF:000070">
    <property type="entry name" value="GDB1p Glycogen debranching enzyme"/>
    <property type="match status" value="1"/>
</dbReference>
<dbReference type="GO" id="GO:0004135">
    <property type="term" value="F:amylo-alpha-1,6-glucosidase activity"/>
    <property type="evidence" value="ECO:0007669"/>
    <property type="project" value="InterPro"/>
</dbReference>
<accession>A0A8J9VV64</accession>